<gene>
    <name evidence="1" type="ORF">PAT3040_01907</name>
</gene>
<accession>A0A2R5ENX6</accession>
<evidence type="ECO:0000313" key="1">
    <source>
        <dbReference type="EMBL" id="GBG07359.1"/>
    </source>
</evidence>
<dbReference type="Proteomes" id="UP000245202">
    <property type="component" value="Unassembled WGS sequence"/>
</dbReference>
<organism evidence="1 2">
    <name type="scientific">Paenibacillus agaridevorans</name>
    <dbReference type="NCBI Taxonomy" id="171404"/>
    <lineage>
        <taxon>Bacteria</taxon>
        <taxon>Bacillati</taxon>
        <taxon>Bacillota</taxon>
        <taxon>Bacilli</taxon>
        <taxon>Bacillales</taxon>
        <taxon>Paenibacillaceae</taxon>
        <taxon>Paenibacillus</taxon>
    </lineage>
</organism>
<comment type="caution">
    <text evidence="1">The sequence shown here is derived from an EMBL/GenBank/DDBJ whole genome shotgun (WGS) entry which is preliminary data.</text>
</comment>
<sequence length="73" mass="8219">MVSRIYDDKLAAAEGLLGEVAEILNESKIRYVVLGGWIPYLFNSSDEYPHPGTYDVDIEVESGRFVDNALLHF</sequence>
<dbReference type="EMBL" id="BDQX01000091">
    <property type="protein sequence ID" value="GBG07359.1"/>
    <property type="molecule type" value="Genomic_DNA"/>
</dbReference>
<protein>
    <submittedName>
        <fullName evidence="1">Uncharacterized protein</fullName>
    </submittedName>
</protein>
<proteinExistence type="predicted"/>
<dbReference type="AlphaFoldDB" id="A0A2R5ENX6"/>
<dbReference type="RefSeq" id="WP_108992432.1">
    <property type="nucleotide sequence ID" value="NZ_BDQX01000091.1"/>
</dbReference>
<reference evidence="1 2" key="1">
    <citation type="submission" date="2017-08" db="EMBL/GenBank/DDBJ databases">
        <title>Substantial Increase in Enzyme Production by Combined Drug-Resistance Mutations in Paenibacillus agaridevorans.</title>
        <authorList>
            <person name="Tanaka Y."/>
            <person name="Funane K."/>
            <person name="Hosaka T."/>
            <person name="Shiwa Y."/>
            <person name="Fujita N."/>
            <person name="Miyazaki T."/>
            <person name="Yoshikawa H."/>
            <person name="Murakami K."/>
            <person name="Kasahara K."/>
            <person name="Inaoka T."/>
            <person name="Hiraga Y."/>
            <person name="Ochi K."/>
        </authorList>
    </citation>
    <scope>NUCLEOTIDE SEQUENCE [LARGE SCALE GENOMIC DNA]</scope>
    <source>
        <strain evidence="1 2">T-3040</strain>
    </source>
</reference>
<name>A0A2R5ENX6_9BACL</name>
<keyword evidence="2" id="KW-1185">Reference proteome</keyword>
<evidence type="ECO:0000313" key="2">
    <source>
        <dbReference type="Proteomes" id="UP000245202"/>
    </source>
</evidence>